<organism evidence="1 2">
    <name type="scientific">Erythranthe guttata</name>
    <name type="common">Yellow monkey flower</name>
    <name type="synonym">Mimulus guttatus</name>
    <dbReference type="NCBI Taxonomy" id="4155"/>
    <lineage>
        <taxon>Eukaryota</taxon>
        <taxon>Viridiplantae</taxon>
        <taxon>Streptophyta</taxon>
        <taxon>Embryophyta</taxon>
        <taxon>Tracheophyta</taxon>
        <taxon>Spermatophyta</taxon>
        <taxon>Magnoliopsida</taxon>
        <taxon>eudicotyledons</taxon>
        <taxon>Gunneridae</taxon>
        <taxon>Pentapetalae</taxon>
        <taxon>asterids</taxon>
        <taxon>lamiids</taxon>
        <taxon>Lamiales</taxon>
        <taxon>Phrymaceae</taxon>
        <taxon>Erythranthe</taxon>
    </lineage>
</organism>
<dbReference type="PhylomeDB" id="A0A022R0F1"/>
<sequence>MNTEDQEHSHLRPGGRQHNQKRFTAMAAYKTLSTPKGYLVLIILSFILGYITHSQTQTQTQTQTQIPPDVSDLSEHNKFPNKCKHPVPSNHVRQTVLDRVFNGTSPFQGFPPPHITSLLWEDWAKGWGSNAPVFEHLINQVRPRVIVEVGTFLGASATHMVGLTRKLGLDTQIICIDDFRGWPGYYDEEKSLKMVNGDSLLMFQFMQNVVKANATDSILFLPFSASTALNGLCDWGVYGDLVEVDAAHDFHSAWVDINNAYKILRPGGVLFGHDYAWEGVRYAVHSFARLNGFQVKLDGEHWILY</sequence>
<dbReference type="PANTHER" id="PTHR37909:SF1">
    <property type="entry name" value="S-ADENOSYL-L-METHIONINE-DEPENDENT METHYLTRANSFERASES SUPERFAMILY PROTEIN"/>
    <property type="match status" value="1"/>
</dbReference>
<evidence type="ECO:0000313" key="2">
    <source>
        <dbReference type="Proteomes" id="UP000030748"/>
    </source>
</evidence>
<name>A0A022R0F1_ERYGU</name>
<reference evidence="1 2" key="1">
    <citation type="journal article" date="2013" name="Proc. Natl. Acad. Sci. U.S.A.">
        <title>Fine-scale variation in meiotic recombination in Mimulus inferred from population shotgun sequencing.</title>
        <authorList>
            <person name="Hellsten U."/>
            <person name="Wright K.M."/>
            <person name="Jenkins J."/>
            <person name="Shu S."/>
            <person name="Yuan Y."/>
            <person name="Wessler S.R."/>
            <person name="Schmutz J."/>
            <person name="Willis J.H."/>
            <person name="Rokhsar D.S."/>
        </authorList>
    </citation>
    <scope>NUCLEOTIDE SEQUENCE [LARGE SCALE GENOMIC DNA]</scope>
    <source>
        <strain evidence="2">cv. DUN x IM62</strain>
    </source>
</reference>
<dbReference type="Pfam" id="PF13578">
    <property type="entry name" value="Methyltransf_24"/>
    <property type="match status" value="1"/>
</dbReference>
<dbReference type="STRING" id="4155.A0A022R0F1"/>
<dbReference type="EMBL" id="KI630880">
    <property type="protein sequence ID" value="EYU32290.1"/>
    <property type="molecule type" value="Genomic_DNA"/>
</dbReference>
<dbReference type="eggNOG" id="KOG1075">
    <property type="taxonomic scope" value="Eukaryota"/>
</dbReference>
<dbReference type="InterPro" id="IPR029063">
    <property type="entry name" value="SAM-dependent_MTases_sf"/>
</dbReference>
<dbReference type="PANTHER" id="PTHR37909">
    <property type="entry name" value="S-ADENOSYL-L-METHIONINE-DEPENDENT METHYLTRANSFERASES SUPERFAMILY PROTEIN"/>
    <property type="match status" value="1"/>
</dbReference>
<dbReference type="Gene3D" id="3.40.50.150">
    <property type="entry name" value="Vaccinia Virus protein VP39"/>
    <property type="match status" value="1"/>
</dbReference>
<protein>
    <submittedName>
        <fullName evidence="1">Uncharacterized protein</fullName>
    </submittedName>
</protein>
<dbReference type="OrthoDB" id="186626at2759"/>
<evidence type="ECO:0000313" key="1">
    <source>
        <dbReference type="EMBL" id="EYU32290.1"/>
    </source>
</evidence>
<dbReference type="SUPFAM" id="SSF53335">
    <property type="entry name" value="S-adenosyl-L-methionine-dependent methyltransferases"/>
    <property type="match status" value="1"/>
</dbReference>
<dbReference type="OMA" id="QVDGQHW"/>
<accession>A0A022R0F1</accession>
<dbReference type="Proteomes" id="UP000030748">
    <property type="component" value="Unassembled WGS sequence"/>
</dbReference>
<gene>
    <name evidence="1" type="ORF">MIMGU_mgv1a024971mg</name>
</gene>
<proteinExistence type="predicted"/>
<dbReference type="AlphaFoldDB" id="A0A022R0F1"/>
<dbReference type="KEGG" id="egt:105963946"/>
<keyword evidence="2" id="KW-1185">Reference proteome</keyword>